<dbReference type="RefSeq" id="WP_175169846.1">
    <property type="nucleotide sequence ID" value="NZ_CADIJQ010000003.1"/>
</dbReference>
<sequence length="248" mass="26923">MPYDLNLSNAAFSPMVPNGPLVIISPHLDDAVFSCGSLLSHSAGSTVVTVFTGVPHEGGILTEWDRECGFLSAAEAMRAREAEDCRALEAIRCCGRSLGFIDCQYLEHPDHAMPALMESLLSTVIDLAPGRVGIPLGLFHGDHLRVSEAALRVRQLLPDIAWFFYEDAPYRAHSGVVQARLVQLYGRGMVLTPACGQADLGSKEVAIAAYASQLKAFNGVPDDLRRPERYWHIEADVQVPSHALPEGC</sequence>
<evidence type="ECO:0000313" key="1">
    <source>
        <dbReference type="EMBL" id="CAB3699434.1"/>
    </source>
</evidence>
<dbReference type="InterPro" id="IPR003737">
    <property type="entry name" value="GlcNAc_PI_deacetylase-related"/>
</dbReference>
<dbReference type="Gene3D" id="3.40.50.10320">
    <property type="entry name" value="LmbE-like"/>
    <property type="match status" value="1"/>
</dbReference>
<reference evidence="1 2" key="1">
    <citation type="submission" date="2020-04" db="EMBL/GenBank/DDBJ databases">
        <authorList>
            <person name="De Canck E."/>
        </authorList>
    </citation>
    <scope>NUCLEOTIDE SEQUENCE [LARGE SCALE GENOMIC DNA]</scope>
    <source>
        <strain evidence="1 2">LMG 3441</strain>
    </source>
</reference>
<dbReference type="InterPro" id="IPR024078">
    <property type="entry name" value="LmbE-like_dom_sf"/>
</dbReference>
<dbReference type="AlphaFoldDB" id="A0A6S6ZVK6"/>
<protein>
    <recommendedName>
        <fullName evidence="3">PIG-L family deacetylase</fullName>
    </recommendedName>
</protein>
<evidence type="ECO:0000313" key="2">
    <source>
        <dbReference type="Proteomes" id="UP000494269"/>
    </source>
</evidence>
<keyword evidence="2" id="KW-1185">Reference proteome</keyword>
<evidence type="ECO:0008006" key="3">
    <source>
        <dbReference type="Google" id="ProtNLM"/>
    </source>
</evidence>
<gene>
    <name evidence="1" type="ORF">LMG3441_02471</name>
</gene>
<name>A0A6S6ZVK6_9BURK</name>
<dbReference type="Proteomes" id="UP000494269">
    <property type="component" value="Unassembled WGS sequence"/>
</dbReference>
<organism evidence="1 2">
    <name type="scientific">Achromobacter kerstersii</name>
    <dbReference type="NCBI Taxonomy" id="1353890"/>
    <lineage>
        <taxon>Bacteria</taxon>
        <taxon>Pseudomonadati</taxon>
        <taxon>Pseudomonadota</taxon>
        <taxon>Betaproteobacteria</taxon>
        <taxon>Burkholderiales</taxon>
        <taxon>Alcaligenaceae</taxon>
        <taxon>Achromobacter</taxon>
    </lineage>
</organism>
<proteinExistence type="predicted"/>
<dbReference type="SUPFAM" id="SSF102588">
    <property type="entry name" value="LmbE-like"/>
    <property type="match status" value="1"/>
</dbReference>
<dbReference type="EMBL" id="CADIJQ010000003">
    <property type="protein sequence ID" value="CAB3699434.1"/>
    <property type="molecule type" value="Genomic_DNA"/>
</dbReference>
<accession>A0A6S6ZVK6</accession>
<dbReference type="Pfam" id="PF02585">
    <property type="entry name" value="PIG-L"/>
    <property type="match status" value="1"/>
</dbReference>